<feature type="transmembrane region" description="Helical" evidence="7">
    <location>
        <begin position="556"/>
        <end position="578"/>
    </location>
</feature>
<name>A0A9W5VVT5_9ACTO</name>
<feature type="transmembrane region" description="Helical" evidence="7">
    <location>
        <begin position="21"/>
        <end position="44"/>
    </location>
</feature>
<dbReference type="Pfam" id="PF12698">
    <property type="entry name" value="ABC2_membrane_3"/>
    <property type="match status" value="1"/>
</dbReference>
<evidence type="ECO:0000256" key="6">
    <source>
        <dbReference type="SAM" id="MobiDB-lite"/>
    </source>
</evidence>
<organism evidence="9 10">
    <name type="scientific">Gleimia europaea ACS-120-V-Col10b</name>
    <dbReference type="NCBI Taxonomy" id="883069"/>
    <lineage>
        <taxon>Bacteria</taxon>
        <taxon>Bacillati</taxon>
        <taxon>Actinomycetota</taxon>
        <taxon>Actinomycetes</taxon>
        <taxon>Actinomycetales</taxon>
        <taxon>Actinomycetaceae</taxon>
        <taxon>Gleimia</taxon>
    </lineage>
</organism>
<reference evidence="9 10" key="1">
    <citation type="submission" date="2013-05" db="EMBL/GenBank/DDBJ databases">
        <title>The Genome Sequence of Actinomyces europaeus ACS-120-V-COL10B.</title>
        <authorList>
            <consortium name="The Broad Institute Genomics Platform"/>
            <person name="Earl A."/>
            <person name="Ward D."/>
            <person name="Feldgarden M."/>
            <person name="Gevers D."/>
            <person name="Saerens B."/>
            <person name="Vaneechoutte M."/>
            <person name="Walker B."/>
            <person name="Young S."/>
            <person name="Zeng Q."/>
            <person name="Gargeya S."/>
            <person name="Fitzgerald M."/>
            <person name="Haas B."/>
            <person name="Abouelleil A."/>
            <person name="Allen A.W."/>
            <person name="Alvarado L."/>
            <person name="Arachchi H.M."/>
            <person name="Berlin A.M."/>
            <person name="Chapman S.B."/>
            <person name="Gainer-Dewar J."/>
            <person name="Goldberg J."/>
            <person name="Griggs A."/>
            <person name="Gujja S."/>
            <person name="Hansen M."/>
            <person name="Howarth C."/>
            <person name="Imamovic A."/>
            <person name="Ireland A."/>
            <person name="Larimer J."/>
            <person name="McCowan C."/>
            <person name="Murphy C."/>
            <person name="Pearson M."/>
            <person name="Poon T.W."/>
            <person name="Priest M."/>
            <person name="Roberts A."/>
            <person name="Saif S."/>
            <person name="Shea T."/>
            <person name="Sisk P."/>
            <person name="Sykes S."/>
            <person name="Wortman J."/>
            <person name="Nusbaum C."/>
            <person name="Birren B."/>
        </authorList>
    </citation>
    <scope>NUCLEOTIDE SEQUENCE [LARGE SCALE GENOMIC DNA]</scope>
    <source>
        <strain evidence="9 10">ACS-120-V-Col10b</strain>
    </source>
</reference>
<dbReference type="PANTHER" id="PTHR43077">
    <property type="entry name" value="TRANSPORT PERMEASE YVFS-RELATED"/>
    <property type="match status" value="1"/>
</dbReference>
<dbReference type="InterPro" id="IPR017501">
    <property type="entry name" value="Phage_infect_YhgE_C"/>
</dbReference>
<feature type="transmembrane region" description="Helical" evidence="7">
    <location>
        <begin position="584"/>
        <end position="609"/>
    </location>
</feature>
<dbReference type="NCBIfam" id="TIGR03062">
    <property type="entry name" value="pip_yhgE_Cterm"/>
    <property type="match status" value="1"/>
</dbReference>
<dbReference type="EMBL" id="AGWN01000002">
    <property type="protein sequence ID" value="EPD29506.1"/>
    <property type="molecule type" value="Genomic_DNA"/>
</dbReference>
<keyword evidence="10" id="KW-1185">Reference proteome</keyword>
<feature type="transmembrane region" description="Helical" evidence="7">
    <location>
        <begin position="514"/>
        <end position="536"/>
    </location>
</feature>
<comment type="subcellular location">
    <subcellularLocation>
        <location evidence="1">Membrane</location>
        <topology evidence="1">Multi-pass membrane protein</topology>
    </subcellularLocation>
</comment>
<feature type="transmembrane region" description="Helical" evidence="7">
    <location>
        <begin position="755"/>
        <end position="777"/>
    </location>
</feature>
<feature type="transmembrane region" description="Helical" evidence="7">
    <location>
        <begin position="616"/>
        <end position="634"/>
    </location>
</feature>
<feature type="transmembrane region" description="Helical" evidence="7">
    <location>
        <begin position="783"/>
        <end position="802"/>
    </location>
</feature>
<feature type="compositionally biased region" description="Basic and acidic residues" evidence="6">
    <location>
        <begin position="829"/>
        <end position="846"/>
    </location>
</feature>
<gene>
    <name evidence="9" type="ORF">HMPREF9238_01486</name>
</gene>
<dbReference type="InterPro" id="IPR013525">
    <property type="entry name" value="ABC2_TM"/>
</dbReference>
<evidence type="ECO:0000259" key="8">
    <source>
        <dbReference type="Pfam" id="PF12698"/>
    </source>
</evidence>
<feature type="transmembrane region" description="Helical" evidence="7">
    <location>
        <begin position="669"/>
        <end position="689"/>
    </location>
</feature>
<feature type="coiled-coil region" evidence="5">
    <location>
        <begin position="309"/>
        <end position="356"/>
    </location>
</feature>
<keyword evidence="4 7" id="KW-0472">Membrane</keyword>
<dbReference type="Proteomes" id="UP000014387">
    <property type="component" value="Unassembled WGS sequence"/>
</dbReference>
<dbReference type="GO" id="GO:0016020">
    <property type="term" value="C:membrane"/>
    <property type="evidence" value="ECO:0007669"/>
    <property type="project" value="UniProtKB-SubCell"/>
</dbReference>
<evidence type="ECO:0000313" key="9">
    <source>
        <dbReference type="EMBL" id="EPD29506.1"/>
    </source>
</evidence>
<dbReference type="Gene3D" id="3.40.1710.10">
    <property type="entry name" value="abc type-2 transporter like domain"/>
    <property type="match status" value="1"/>
</dbReference>
<keyword evidence="2 7" id="KW-0812">Transmembrane</keyword>
<proteinExistence type="predicted"/>
<evidence type="ECO:0000256" key="1">
    <source>
        <dbReference type="ARBA" id="ARBA00004141"/>
    </source>
</evidence>
<dbReference type="InterPro" id="IPR017500">
    <property type="entry name" value="Phage_infect_YhgE_N"/>
</dbReference>
<evidence type="ECO:0000256" key="2">
    <source>
        <dbReference type="ARBA" id="ARBA00022692"/>
    </source>
</evidence>
<evidence type="ECO:0000256" key="5">
    <source>
        <dbReference type="SAM" id="Coils"/>
    </source>
</evidence>
<feature type="domain" description="ABC-2 type transporter transmembrane" evidence="8">
    <location>
        <begin position="25"/>
        <end position="685"/>
    </location>
</feature>
<dbReference type="GO" id="GO:0140359">
    <property type="term" value="F:ABC-type transporter activity"/>
    <property type="evidence" value="ECO:0007669"/>
    <property type="project" value="InterPro"/>
</dbReference>
<feature type="region of interest" description="Disordered" evidence="6">
    <location>
        <begin position="827"/>
        <end position="846"/>
    </location>
</feature>
<sequence>MNDSWRVFIRDIKRILAVPRSLIIVIGILVMPALYSWLNILAFWNPYTATGNLPIAVVNNDEGTNSALTGKINVGDLIVEELSHNDQLGWQFLDESVATDRIRAGDVYATFVIPPSFSEDLVEIFSGERNQPTIEYLVNEKKGAIAPKITDAGANELDIQITSTFREQVGQAIVQGMRDGSLKVSANINSAESSALGALGGVEEDLGQAQATLDAASVSLTDSLQTMGNVRSALAAADPALADISEALADSRAVLETVVSDAQDFAVSAGKASASAQQALNQSSASASAAVSNTTARLNEMQPQLQGGIERANASLDAVRERVKILEQIPAAQDAAQELNSRLDDAQDLLNKVSQSGKDAATATKDLDELVKSFNDAIAATQDVTNQTQNLAGEAVSKLTTQVTDLSARLGGVDSAITTTRASLTQVFSLVDGVEEQIGATQGVLAQAKGNLGGLAGSVRVAQTDVATLAAAIQTGTLQTVIGLDAQNIGRYLASPVEFDQQPVFQVNSYGSGMAALFINLSMWIGGLILVIIFRVEVDKEGFDWLPLRSAYMGRFMLSGALSMAQGLIVSVGSLMIGVQTANVLAFIATATLIGPIYFAIIYALAAALSHVGRALAILLVVLQIPGASGIYPIELMPGFFRGLYPLLPFSYGIDAMRETIGGFYAGHYWRLMAIPLLMSTSALLLGFLGRRHLGYFTQLFYNELARTELVVNEDVQLQGTVYRLSNIIALLSNRKEFSNRIAYRQERFNSHYRVLINGLSVVGVLGFVALSLVSSLTAASKSALLGLVAVWGLVIIGALVATEGLRSSLQRANDLSHLSEDELFDSLARPRSEAERERAESEARQ</sequence>
<accession>A0A9W5VVT5</accession>
<dbReference type="AlphaFoldDB" id="A0A9W5VVT5"/>
<keyword evidence="3 7" id="KW-1133">Transmembrane helix</keyword>
<evidence type="ECO:0000256" key="7">
    <source>
        <dbReference type="SAM" id="Phobius"/>
    </source>
</evidence>
<evidence type="ECO:0000256" key="3">
    <source>
        <dbReference type="ARBA" id="ARBA00022989"/>
    </source>
</evidence>
<keyword evidence="5" id="KW-0175">Coiled coil</keyword>
<dbReference type="NCBIfam" id="TIGR03061">
    <property type="entry name" value="pip_yhgE_Nterm"/>
    <property type="match status" value="1"/>
</dbReference>
<dbReference type="InterPro" id="IPR051328">
    <property type="entry name" value="T7SS_ABC-Transporter"/>
</dbReference>
<dbReference type="RefSeq" id="WP_016444812.1">
    <property type="nucleotide sequence ID" value="NZ_KE150267.1"/>
</dbReference>
<evidence type="ECO:0000256" key="4">
    <source>
        <dbReference type="ARBA" id="ARBA00023136"/>
    </source>
</evidence>
<protein>
    <submittedName>
        <fullName evidence="9">YhgE/Pip domain-containing protein</fullName>
    </submittedName>
</protein>
<comment type="caution">
    <text evidence="9">The sequence shown here is derived from an EMBL/GenBank/DDBJ whole genome shotgun (WGS) entry which is preliminary data.</text>
</comment>
<dbReference type="SUPFAM" id="SSF57997">
    <property type="entry name" value="Tropomyosin"/>
    <property type="match status" value="1"/>
</dbReference>
<dbReference type="PANTHER" id="PTHR43077:SF10">
    <property type="entry name" value="TRANSPORT PERMEASE PROTEIN"/>
    <property type="match status" value="1"/>
</dbReference>
<dbReference type="OrthoDB" id="9811483at2"/>
<evidence type="ECO:0000313" key="10">
    <source>
        <dbReference type="Proteomes" id="UP000014387"/>
    </source>
</evidence>